<protein>
    <submittedName>
        <fullName evidence="4">ABC transporter ATP-binding protein</fullName>
    </submittedName>
</protein>
<dbReference type="PROSITE" id="PS50893">
    <property type="entry name" value="ABC_TRANSPORTER_2"/>
    <property type="match status" value="1"/>
</dbReference>
<organism evidence="4 5">
    <name type="scientific">Clostridium faecium</name>
    <dbReference type="NCBI Taxonomy" id="2762223"/>
    <lineage>
        <taxon>Bacteria</taxon>
        <taxon>Bacillati</taxon>
        <taxon>Bacillota</taxon>
        <taxon>Clostridia</taxon>
        <taxon>Eubacteriales</taxon>
        <taxon>Clostridiaceae</taxon>
        <taxon>Clostridium</taxon>
    </lineage>
</organism>
<sequence length="263" mass="29998">MAKLSVKNLQYKHILKNISLEIDKGDFVGIIGPNGSGKSTLLKNIYRVFTPDKGEVFLNDINLKKLSNKEIAKNMSVVAQENRPEFDFKVIDMVLIGRFAHKSLFEDNNSNDVKLAEDCLEKVGMLDFKDRNFLNLSGGEKQRVLIARALAQESDFMILDEPTNHLDIGYQLQIMDIIKAQNLTVFSAIHDLNIACYYCNKIIIMKKGVILDFGKPEDVLNENIVYELFGLHCQIERNKLTNKLNIIYIPKSFNNNLNNTKII</sequence>
<keyword evidence="1" id="KW-0547">Nucleotide-binding</keyword>
<dbReference type="GO" id="GO:0005524">
    <property type="term" value="F:ATP binding"/>
    <property type="evidence" value="ECO:0007669"/>
    <property type="project" value="UniProtKB-KW"/>
</dbReference>
<keyword evidence="2 4" id="KW-0067">ATP-binding</keyword>
<dbReference type="InterPro" id="IPR003439">
    <property type="entry name" value="ABC_transporter-like_ATP-bd"/>
</dbReference>
<dbReference type="SUPFAM" id="SSF52540">
    <property type="entry name" value="P-loop containing nucleoside triphosphate hydrolases"/>
    <property type="match status" value="1"/>
</dbReference>
<dbReference type="PROSITE" id="PS00211">
    <property type="entry name" value="ABC_TRANSPORTER_1"/>
    <property type="match status" value="1"/>
</dbReference>
<evidence type="ECO:0000256" key="2">
    <source>
        <dbReference type="ARBA" id="ARBA00022840"/>
    </source>
</evidence>
<dbReference type="Proteomes" id="UP000627166">
    <property type="component" value="Unassembled WGS sequence"/>
</dbReference>
<comment type="caution">
    <text evidence="4">The sequence shown here is derived from an EMBL/GenBank/DDBJ whole genome shotgun (WGS) entry which is preliminary data.</text>
</comment>
<evidence type="ECO:0000259" key="3">
    <source>
        <dbReference type="PROSITE" id="PS50893"/>
    </source>
</evidence>
<proteinExistence type="predicted"/>
<dbReference type="CDD" id="cd03214">
    <property type="entry name" value="ABC_Iron-Siderophores_B12_Hemin"/>
    <property type="match status" value="1"/>
</dbReference>
<dbReference type="PANTHER" id="PTHR42794:SF2">
    <property type="entry name" value="ABC TRANSPORTER ATP-BINDING PROTEIN"/>
    <property type="match status" value="1"/>
</dbReference>
<dbReference type="InterPro" id="IPR003593">
    <property type="entry name" value="AAA+_ATPase"/>
</dbReference>
<dbReference type="Pfam" id="PF00005">
    <property type="entry name" value="ABC_tran"/>
    <property type="match status" value="1"/>
</dbReference>
<feature type="domain" description="ABC transporter" evidence="3">
    <location>
        <begin position="4"/>
        <end position="232"/>
    </location>
</feature>
<accession>A0ABR8YSA2</accession>
<evidence type="ECO:0000313" key="4">
    <source>
        <dbReference type="EMBL" id="MBD8047105.1"/>
    </source>
</evidence>
<dbReference type="EMBL" id="JACSQB010000062">
    <property type="protein sequence ID" value="MBD8047105.1"/>
    <property type="molecule type" value="Genomic_DNA"/>
</dbReference>
<reference evidence="4 5" key="1">
    <citation type="submission" date="2020-08" db="EMBL/GenBank/DDBJ databases">
        <title>A Genomic Blueprint of the Chicken Gut Microbiome.</title>
        <authorList>
            <person name="Gilroy R."/>
            <person name="Ravi A."/>
            <person name="Getino M."/>
            <person name="Pursley I."/>
            <person name="Horton D.L."/>
            <person name="Alikhan N.-F."/>
            <person name="Baker D."/>
            <person name="Gharbi K."/>
            <person name="Hall N."/>
            <person name="Watson M."/>
            <person name="Adriaenssens E.M."/>
            <person name="Foster-Nyarko E."/>
            <person name="Jarju S."/>
            <person name="Secka A."/>
            <person name="Antonio M."/>
            <person name="Oren A."/>
            <person name="Chaudhuri R."/>
            <person name="La Ragione R.M."/>
            <person name="Hildebrand F."/>
            <person name="Pallen M.J."/>
        </authorList>
    </citation>
    <scope>NUCLEOTIDE SEQUENCE [LARGE SCALE GENOMIC DNA]</scope>
    <source>
        <strain evidence="4 5">N37</strain>
    </source>
</reference>
<evidence type="ECO:0000256" key="1">
    <source>
        <dbReference type="ARBA" id="ARBA00022741"/>
    </source>
</evidence>
<dbReference type="PANTHER" id="PTHR42794">
    <property type="entry name" value="HEMIN IMPORT ATP-BINDING PROTEIN HMUV"/>
    <property type="match status" value="1"/>
</dbReference>
<dbReference type="RefSeq" id="WP_191740076.1">
    <property type="nucleotide sequence ID" value="NZ_JACSQB010000062.1"/>
</dbReference>
<name>A0ABR8YSA2_9CLOT</name>
<dbReference type="SMART" id="SM00382">
    <property type="entry name" value="AAA"/>
    <property type="match status" value="1"/>
</dbReference>
<dbReference type="InterPro" id="IPR017871">
    <property type="entry name" value="ABC_transporter-like_CS"/>
</dbReference>
<evidence type="ECO:0000313" key="5">
    <source>
        <dbReference type="Proteomes" id="UP000627166"/>
    </source>
</evidence>
<keyword evidence="5" id="KW-1185">Reference proteome</keyword>
<dbReference type="InterPro" id="IPR027417">
    <property type="entry name" value="P-loop_NTPase"/>
</dbReference>
<gene>
    <name evidence="4" type="ORF">H9637_08650</name>
</gene>
<dbReference type="Gene3D" id="3.40.50.300">
    <property type="entry name" value="P-loop containing nucleotide triphosphate hydrolases"/>
    <property type="match status" value="1"/>
</dbReference>